<keyword evidence="1" id="KW-0812">Transmembrane</keyword>
<comment type="caution">
    <text evidence="2">The sequence shown here is derived from an EMBL/GenBank/DDBJ whole genome shotgun (WGS) entry which is preliminary data.</text>
</comment>
<dbReference type="AlphaFoldDB" id="F2BEW5"/>
<sequence>MAVLALWVLSAYPAADASVLLPLALVWLLGAALFMLLGRIPVLLAGALAGGLFAGLALLKHRLRARR</sequence>
<dbReference type="EMBL" id="AFAY01000047">
    <property type="protein sequence ID" value="EGF09644.1"/>
    <property type="molecule type" value="Genomic_DNA"/>
</dbReference>
<feature type="transmembrane region" description="Helical" evidence="1">
    <location>
        <begin position="27"/>
        <end position="59"/>
    </location>
</feature>
<proteinExistence type="predicted"/>
<keyword evidence="3" id="KW-1185">Reference proteome</keyword>
<gene>
    <name evidence="2" type="ORF">HMPREF9123_2272</name>
</gene>
<evidence type="ECO:0000313" key="3">
    <source>
        <dbReference type="Proteomes" id="UP000004105"/>
    </source>
</evidence>
<evidence type="ECO:0000313" key="2">
    <source>
        <dbReference type="EMBL" id="EGF09644.1"/>
    </source>
</evidence>
<reference evidence="2 3" key="1">
    <citation type="submission" date="2011-02" db="EMBL/GenBank/DDBJ databases">
        <authorList>
            <person name="Muzny D."/>
            <person name="Qin X."/>
            <person name="Deng J."/>
            <person name="Jiang H."/>
            <person name="Liu Y."/>
            <person name="Qu J."/>
            <person name="Song X.-Z."/>
            <person name="Zhang L."/>
            <person name="Thornton R."/>
            <person name="Coyle M."/>
            <person name="Francisco L."/>
            <person name="Jackson L."/>
            <person name="Javaid M."/>
            <person name="Korchina V."/>
            <person name="Kovar C."/>
            <person name="Mata R."/>
            <person name="Mathew T."/>
            <person name="Ngo R."/>
            <person name="Nguyen L."/>
            <person name="Nguyen N."/>
            <person name="Okwuonu G."/>
            <person name="Ongeri F."/>
            <person name="Pham C."/>
            <person name="Simmons D."/>
            <person name="Wilczek-Boney K."/>
            <person name="Hale W."/>
            <person name="Jakkamsetti A."/>
            <person name="Pham P."/>
            <person name="Ruth R."/>
            <person name="San Lucas F."/>
            <person name="Warren J."/>
            <person name="Zhang J."/>
            <person name="Zhao Z."/>
            <person name="Zhou C."/>
            <person name="Zhu D."/>
            <person name="Lee S."/>
            <person name="Bess C."/>
            <person name="Blankenburg K."/>
            <person name="Forbes L."/>
            <person name="Fu Q."/>
            <person name="Gubbala S."/>
            <person name="Hirani K."/>
            <person name="Jayaseelan J.C."/>
            <person name="Lara F."/>
            <person name="Munidasa M."/>
            <person name="Palculict T."/>
            <person name="Patil S."/>
            <person name="Pu L.-L."/>
            <person name="Saada N."/>
            <person name="Tang L."/>
            <person name="Weissenberger G."/>
            <person name="Zhu Y."/>
            <person name="Hemphill L."/>
            <person name="Shang Y."/>
            <person name="Youmans B."/>
            <person name="Ayvaz T."/>
            <person name="Ross M."/>
            <person name="Santibanez J."/>
            <person name="Aqrawi P."/>
            <person name="Gross S."/>
            <person name="Joshi V."/>
            <person name="Fowler G."/>
            <person name="Nazareth L."/>
            <person name="Reid J."/>
            <person name="Worley K."/>
            <person name="Petrosino J."/>
            <person name="Highlander S."/>
            <person name="Gibbs R."/>
        </authorList>
    </citation>
    <scope>NUCLEOTIDE SEQUENCE [LARGE SCALE GENOMIC DNA]</scope>
    <source>
        <strain evidence="2 3">ATCC BAA-1200</strain>
    </source>
</reference>
<name>F2BEW5_9NEIS</name>
<keyword evidence="1" id="KW-0472">Membrane</keyword>
<organism evidence="2 3">
    <name type="scientific">Neisseria bacilliformis ATCC BAA-1200</name>
    <dbReference type="NCBI Taxonomy" id="888742"/>
    <lineage>
        <taxon>Bacteria</taxon>
        <taxon>Pseudomonadati</taxon>
        <taxon>Pseudomonadota</taxon>
        <taxon>Betaproteobacteria</taxon>
        <taxon>Neisseriales</taxon>
        <taxon>Neisseriaceae</taxon>
        <taxon>Neisseria</taxon>
    </lineage>
</organism>
<keyword evidence="1" id="KW-1133">Transmembrane helix</keyword>
<protein>
    <submittedName>
        <fullName evidence="2">Uncharacterized protein</fullName>
    </submittedName>
</protein>
<dbReference type="HOGENOM" id="CLU_2807958_0_0_4"/>
<evidence type="ECO:0000256" key="1">
    <source>
        <dbReference type="SAM" id="Phobius"/>
    </source>
</evidence>
<dbReference type="Proteomes" id="UP000004105">
    <property type="component" value="Unassembled WGS sequence"/>
</dbReference>
<accession>F2BEW5</accession>